<keyword evidence="2" id="KW-1185">Reference proteome</keyword>
<feature type="non-terminal residue" evidence="1">
    <location>
        <position position="39"/>
    </location>
</feature>
<dbReference type="Proteomes" id="UP000265520">
    <property type="component" value="Unassembled WGS sequence"/>
</dbReference>
<dbReference type="EMBL" id="LXQA011194009">
    <property type="protein sequence ID" value="MCI88472.1"/>
    <property type="molecule type" value="Genomic_DNA"/>
</dbReference>
<protein>
    <submittedName>
        <fullName evidence="1">Uncharacterized protein</fullName>
    </submittedName>
</protein>
<evidence type="ECO:0000313" key="1">
    <source>
        <dbReference type="EMBL" id="MCI88472.1"/>
    </source>
</evidence>
<comment type="caution">
    <text evidence="1">The sequence shown here is derived from an EMBL/GenBank/DDBJ whole genome shotgun (WGS) entry which is preliminary data.</text>
</comment>
<sequence length="39" mass="3901">MKSVNCAQLRRVEPGAGMKKLEGEVLATAPGMGGSAPSA</sequence>
<proteinExistence type="predicted"/>
<accession>A0A392VM13</accession>
<dbReference type="AlphaFoldDB" id="A0A392VM13"/>
<evidence type="ECO:0000313" key="2">
    <source>
        <dbReference type="Proteomes" id="UP000265520"/>
    </source>
</evidence>
<reference evidence="1 2" key="1">
    <citation type="journal article" date="2018" name="Front. Plant Sci.">
        <title>Red Clover (Trifolium pratense) and Zigzag Clover (T. medium) - A Picture of Genomic Similarities and Differences.</title>
        <authorList>
            <person name="Dluhosova J."/>
            <person name="Istvanek J."/>
            <person name="Nedelnik J."/>
            <person name="Repkova J."/>
        </authorList>
    </citation>
    <scope>NUCLEOTIDE SEQUENCE [LARGE SCALE GENOMIC DNA]</scope>
    <source>
        <strain evidence="2">cv. 10/8</strain>
        <tissue evidence="1">Leaf</tissue>
    </source>
</reference>
<organism evidence="1 2">
    <name type="scientific">Trifolium medium</name>
    <dbReference type="NCBI Taxonomy" id="97028"/>
    <lineage>
        <taxon>Eukaryota</taxon>
        <taxon>Viridiplantae</taxon>
        <taxon>Streptophyta</taxon>
        <taxon>Embryophyta</taxon>
        <taxon>Tracheophyta</taxon>
        <taxon>Spermatophyta</taxon>
        <taxon>Magnoliopsida</taxon>
        <taxon>eudicotyledons</taxon>
        <taxon>Gunneridae</taxon>
        <taxon>Pentapetalae</taxon>
        <taxon>rosids</taxon>
        <taxon>fabids</taxon>
        <taxon>Fabales</taxon>
        <taxon>Fabaceae</taxon>
        <taxon>Papilionoideae</taxon>
        <taxon>50 kb inversion clade</taxon>
        <taxon>NPAAA clade</taxon>
        <taxon>Hologalegina</taxon>
        <taxon>IRL clade</taxon>
        <taxon>Trifolieae</taxon>
        <taxon>Trifolium</taxon>
    </lineage>
</organism>
<name>A0A392VM13_9FABA</name>